<evidence type="ECO:0000313" key="3">
    <source>
        <dbReference type="Proteomes" id="UP001501442"/>
    </source>
</evidence>
<sequence>MSTPEPGPADAEHCCDTMRRQLDWHCHRHTDPYDCADAVIVYVAKFREYGLIIHDGGSSYVGIGYCPWCGSRLPESQRDRWFDELERKGIDPWEDEVPAEYEDGRWLAG</sequence>
<name>A0ABP8U9V6_9ACTN</name>
<dbReference type="Pfam" id="PF22400">
    <property type="entry name" value="DUF6980"/>
    <property type="match status" value="1"/>
</dbReference>
<proteinExistence type="predicted"/>
<protein>
    <recommendedName>
        <fullName evidence="1">DUF6980 domain-containing protein</fullName>
    </recommendedName>
</protein>
<evidence type="ECO:0000259" key="1">
    <source>
        <dbReference type="Pfam" id="PF22400"/>
    </source>
</evidence>
<evidence type="ECO:0000313" key="2">
    <source>
        <dbReference type="EMBL" id="GAA4627327.1"/>
    </source>
</evidence>
<gene>
    <name evidence="2" type="ORF">GCM10023196_039060</name>
</gene>
<dbReference type="InterPro" id="IPR053918">
    <property type="entry name" value="DUF6980"/>
</dbReference>
<reference evidence="3" key="1">
    <citation type="journal article" date="2019" name="Int. J. Syst. Evol. Microbiol.">
        <title>The Global Catalogue of Microorganisms (GCM) 10K type strain sequencing project: providing services to taxonomists for standard genome sequencing and annotation.</title>
        <authorList>
            <consortium name="The Broad Institute Genomics Platform"/>
            <consortium name="The Broad Institute Genome Sequencing Center for Infectious Disease"/>
            <person name="Wu L."/>
            <person name="Ma J."/>
        </authorList>
    </citation>
    <scope>NUCLEOTIDE SEQUENCE [LARGE SCALE GENOMIC DNA]</scope>
    <source>
        <strain evidence="3">JCM 17939</strain>
    </source>
</reference>
<keyword evidence="3" id="KW-1185">Reference proteome</keyword>
<feature type="domain" description="DUF6980" evidence="1">
    <location>
        <begin position="12"/>
        <end position="108"/>
    </location>
</feature>
<comment type="caution">
    <text evidence="2">The sequence shown here is derived from an EMBL/GenBank/DDBJ whole genome shotgun (WGS) entry which is preliminary data.</text>
</comment>
<dbReference type="Proteomes" id="UP001501442">
    <property type="component" value="Unassembled WGS sequence"/>
</dbReference>
<accession>A0ABP8U9V6</accession>
<dbReference type="EMBL" id="BAABHK010000005">
    <property type="protein sequence ID" value="GAA4627327.1"/>
    <property type="molecule type" value="Genomic_DNA"/>
</dbReference>
<dbReference type="RefSeq" id="WP_345432307.1">
    <property type="nucleotide sequence ID" value="NZ_BAABHK010000005.1"/>
</dbReference>
<organism evidence="2 3">
    <name type="scientific">Actinoallomurus vinaceus</name>
    <dbReference type="NCBI Taxonomy" id="1080074"/>
    <lineage>
        <taxon>Bacteria</taxon>
        <taxon>Bacillati</taxon>
        <taxon>Actinomycetota</taxon>
        <taxon>Actinomycetes</taxon>
        <taxon>Streptosporangiales</taxon>
        <taxon>Thermomonosporaceae</taxon>
        <taxon>Actinoallomurus</taxon>
    </lineage>
</organism>